<evidence type="ECO:0000256" key="8">
    <source>
        <dbReference type="ARBA" id="ARBA00023015"/>
    </source>
</evidence>
<dbReference type="SUPFAM" id="SSF53335">
    <property type="entry name" value="S-adenosyl-L-methionine-dependent methyltransferases"/>
    <property type="match status" value="1"/>
</dbReference>
<dbReference type="Pfam" id="PF00398">
    <property type="entry name" value="RrnaAD"/>
    <property type="match status" value="1"/>
</dbReference>
<dbReference type="GO" id="GO:0034246">
    <property type="term" value="F:mitochondrial transcription factor activity"/>
    <property type="evidence" value="ECO:0007669"/>
    <property type="project" value="TreeGrafter"/>
</dbReference>
<evidence type="ECO:0000256" key="7">
    <source>
        <dbReference type="ARBA" id="ARBA00022946"/>
    </source>
</evidence>
<feature type="binding site" evidence="13">
    <location>
        <position position="75"/>
    </location>
    <ligand>
        <name>S-adenosyl-L-methionine</name>
        <dbReference type="ChEBI" id="CHEBI:59789"/>
    </ligand>
</feature>
<comment type="catalytic activity">
    <reaction evidence="11">
        <text>adenosine in rRNA + S-adenosyl-L-methionine = N(6)-methyladenosine in rRNA + S-adenosyl-L-homocysteine + H(+)</text>
        <dbReference type="Rhea" id="RHEA:58728"/>
        <dbReference type="Rhea" id="RHEA-COMP:15198"/>
        <dbReference type="Rhea" id="RHEA-COMP:15199"/>
        <dbReference type="ChEBI" id="CHEBI:15378"/>
        <dbReference type="ChEBI" id="CHEBI:57856"/>
        <dbReference type="ChEBI" id="CHEBI:59789"/>
        <dbReference type="ChEBI" id="CHEBI:74411"/>
        <dbReference type="ChEBI" id="CHEBI:74449"/>
    </reaction>
</comment>
<dbReference type="Gene3D" id="3.40.50.150">
    <property type="entry name" value="Vaccinia Virus protein VP39"/>
    <property type="match status" value="1"/>
</dbReference>
<evidence type="ECO:0000313" key="17">
    <source>
        <dbReference type="Proteomes" id="UP000551758"/>
    </source>
</evidence>
<feature type="domain" description="Ribosomal RNA adenine methylase transferase N-terminal" evidence="15">
    <location>
        <begin position="80"/>
        <end position="275"/>
    </location>
</feature>
<keyword evidence="9" id="KW-0496">Mitochondrion</keyword>
<comment type="subcellular location">
    <subcellularLocation>
        <location evidence="1">Mitochondrion</location>
    </subcellularLocation>
</comment>
<dbReference type="GO" id="GO:0006391">
    <property type="term" value="P:transcription initiation at mitochondrial promoter"/>
    <property type="evidence" value="ECO:0007669"/>
    <property type="project" value="TreeGrafter"/>
</dbReference>
<dbReference type="GO" id="GO:0000179">
    <property type="term" value="F:rRNA (adenine-N6,N6-)-dimethyltransferase activity"/>
    <property type="evidence" value="ECO:0007669"/>
    <property type="project" value="UniProtKB-UniRule"/>
</dbReference>
<evidence type="ECO:0000256" key="4">
    <source>
        <dbReference type="ARBA" id="ARBA00022679"/>
    </source>
</evidence>
<evidence type="ECO:0000313" key="16">
    <source>
        <dbReference type="EMBL" id="KAF5919293.1"/>
    </source>
</evidence>
<evidence type="ECO:0000256" key="11">
    <source>
        <dbReference type="ARBA" id="ARBA00052995"/>
    </source>
</evidence>
<gene>
    <name evidence="16" type="ORF">HPG69_002603</name>
</gene>
<dbReference type="InterPro" id="IPR029063">
    <property type="entry name" value="SAM-dependent_MTases_sf"/>
</dbReference>
<evidence type="ECO:0000256" key="5">
    <source>
        <dbReference type="ARBA" id="ARBA00022691"/>
    </source>
</evidence>
<organism evidence="16 17">
    <name type="scientific">Diceros bicornis minor</name>
    <name type="common">South-central black rhinoceros</name>
    <dbReference type="NCBI Taxonomy" id="77932"/>
    <lineage>
        <taxon>Eukaryota</taxon>
        <taxon>Metazoa</taxon>
        <taxon>Chordata</taxon>
        <taxon>Craniata</taxon>
        <taxon>Vertebrata</taxon>
        <taxon>Euteleostomi</taxon>
        <taxon>Mammalia</taxon>
        <taxon>Eutheria</taxon>
        <taxon>Laurasiatheria</taxon>
        <taxon>Perissodactyla</taxon>
        <taxon>Rhinocerotidae</taxon>
        <taxon>Diceros</taxon>
    </lineage>
</organism>
<evidence type="ECO:0000256" key="12">
    <source>
        <dbReference type="ARBA" id="ARBA00062295"/>
    </source>
</evidence>
<dbReference type="PIRSF" id="PIRSF027833">
    <property type="entry name" value="MtTFB2"/>
    <property type="match status" value="1"/>
</dbReference>
<dbReference type="Proteomes" id="UP000551758">
    <property type="component" value="Unassembled WGS sequence"/>
</dbReference>
<comment type="caution">
    <text evidence="13">Lacks conserved residue(s) required for the propagation of feature annotation.</text>
</comment>
<reference evidence="16 17" key="1">
    <citation type="journal article" date="2020" name="Mol. Biol. Evol.">
        <title>Interspecific Gene Flow and the Evolution of Specialization in Black and White Rhinoceros.</title>
        <authorList>
            <person name="Moodley Y."/>
            <person name="Westbury M.V."/>
            <person name="Russo I.M."/>
            <person name="Gopalakrishnan S."/>
            <person name="Rakotoarivelo A."/>
            <person name="Olsen R.A."/>
            <person name="Prost S."/>
            <person name="Tunstall T."/>
            <person name="Ryder O.A."/>
            <person name="Dalen L."/>
            <person name="Bruford M.W."/>
        </authorList>
    </citation>
    <scope>NUCLEOTIDE SEQUENCE [LARGE SCALE GENOMIC DNA]</scope>
    <source>
        <strain evidence="16">SBR-YM</strain>
        <tissue evidence="16">Skin</tissue>
    </source>
</reference>
<keyword evidence="7" id="KW-0809">Transit peptide</keyword>
<feature type="binding site" evidence="13">
    <location>
        <position position="124"/>
    </location>
    <ligand>
        <name>S-adenosyl-L-methionine</name>
        <dbReference type="ChEBI" id="CHEBI:59789"/>
    </ligand>
</feature>
<keyword evidence="8" id="KW-0805">Transcription regulation</keyword>
<dbReference type="FunFam" id="3.40.50.150:FF:000209">
    <property type="entry name" value="rRNA adenine N(6)-methyltransferase"/>
    <property type="match status" value="1"/>
</dbReference>
<comment type="subunit">
    <text evidence="12">Homodimer. Component of the mitochondrial transcription initiation complex, composed at least of TFB2M, TFAM and POLRMT. In this complex TFAM recruits POLRMT to the promoter whereas TFB2M induces structural changes in POLRMT to enable promoter opening and trapping of the DNA non-template strand. Interacts with mitochondrial RNA polymerase POLRMT. Interacts with TFAM.</text>
</comment>
<evidence type="ECO:0000256" key="6">
    <source>
        <dbReference type="ARBA" id="ARBA00022884"/>
    </source>
</evidence>
<feature type="binding site" evidence="13">
    <location>
        <position position="150"/>
    </location>
    <ligand>
        <name>S-adenosyl-L-methionine</name>
        <dbReference type="ChEBI" id="CHEBI:59789"/>
    </ligand>
</feature>
<dbReference type="GO" id="GO:0005759">
    <property type="term" value="C:mitochondrial matrix"/>
    <property type="evidence" value="ECO:0007669"/>
    <property type="project" value="TreeGrafter"/>
</dbReference>
<dbReference type="AlphaFoldDB" id="A0A7J7EUC0"/>
<evidence type="ECO:0000256" key="14">
    <source>
        <dbReference type="RuleBase" id="RU362106"/>
    </source>
</evidence>
<dbReference type="PANTHER" id="PTHR11727">
    <property type="entry name" value="DIMETHYLADENOSINE TRANSFERASE"/>
    <property type="match status" value="1"/>
</dbReference>
<dbReference type="CDD" id="cd02440">
    <property type="entry name" value="AdoMet_MTases"/>
    <property type="match status" value="1"/>
</dbReference>
<dbReference type="InterPro" id="IPR020598">
    <property type="entry name" value="rRNA_Ade_methylase_Trfase_N"/>
</dbReference>
<dbReference type="EMBL" id="JACDTQ010002373">
    <property type="protein sequence ID" value="KAF5919293.1"/>
    <property type="molecule type" value="Genomic_DNA"/>
</dbReference>
<evidence type="ECO:0000259" key="15">
    <source>
        <dbReference type="SMART" id="SM00650"/>
    </source>
</evidence>
<dbReference type="EC" id="2.1.1.-" evidence="14"/>
<keyword evidence="6 13" id="KW-0694">RNA-binding</keyword>
<evidence type="ECO:0000256" key="1">
    <source>
        <dbReference type="ARBA" id="ARBA00004173"/>
    </source>
</evidence>
<evidence type="ECO:0000256" key="9">
    <source>
        <dbReference type="ARBA" id="ARBA00023128"/>
    </source>
</evidence>
<keyword evidence="3 13" id="KW-0489">Methyltransferase</keyword>
<accession>A0A7J7EUC0</accession>
<keyword evidence="5 13" id="KW-0949">S-adenosyl-L-methionine</keyword>
<dbReference type="PROSITE" id="PS51689">
    <property type="entry name" value="SAM_RNA_A_N6_MT"/>
    <property type="match status" value="1"/>
</dbReference>
<dbReference type="OrthoDB" id="9895503at2759"/>
<dbReference type="GO" id="GO:0003723">
    <property type="term" value="F:RNA binding"/>
    <property type="evidence" value="ECO:0007669"/>
    <property type="project" value="UniProtKB-UniRule"/>
</dbReference>
<evidence type="ECO:0000256" key="10">
    <source>
        <dbReference type="ARBA" id="ARBA00023163"/>
    </source>
</evidence>
<comment type="caution">
    <text evidence="16">The sequence shown here is derived from an EMBL/GenBank/DDBJ whole genome shotgun (WGS) entry which is preliminary data.</text>
</comment>
<comment type="similarity">
    <text evidence="13 14">Belongs to the class I-like SAM-binding methyltransferase superfamily. rRNA adenine N(6)-methyltransferase family.</text>
</comment>
<keyword evidence="2 14" id="KW-0698">rRNA processing</keyword>
<keyword evidence="4 13" id="KW-0808">Transferase</keyword>
<dbReference type="InterPro" id="IPR001737">
    <property type="entry name" value="KsgA/Erm"/>
</dbReference>
<keyword evidence="17" id="KW-1185">Reference proteome</keyword>
<dbReference type="PANTHER" id="PTHR11727:SF13">
    <property type="entry name" value="DIMETHYLADENOSINE TRANSFERASE 2, MITOCHONDRIAL"/>
    <property type="match status" value="1"/>
</dbReference>
<evidence type="ECO:0000256" key="2">
    <source>
        <dbReference type="ARBA" id="ARBA00022552"/>
    </source>
</evidence>
<proteinExistence type="inferred from homology"/>
<protein>
    <recommendedName>
        <fullName evidence="14">rRNA adenine N(6)-methyltransferase</fullName>
        <ecNumber evidence="14">2.1.1.-</ecNumber>
    </recommendedName>
</protein>
<dbReference type="SMART" id="SM00650">
    <property type="entry name" value="rADc"/>
    <property type="match status" value="1"/>
</dbReference>
<evidence type="ECO:0000256" key="3">
    <source>
        <dbReference type="ARBA" id="ARBA00022603"/>
    </source>
</evidence>
<sequence>MWLPVAGLPPRLTLTAFTGAGRSCILGSGAARRKDVLARNRRGLSDFHPQLLPNLGFGDSPSWVSKCRLEPRRYITSPRLAETLVRVLRENREKTCQLFLECNPGPGILTQALLETGARVIALESDRTFIPHLESLGKNLNGKLEVVHCDFFKLDPTDYGTVKPPIMISKMLFQNLGIQALPWSKGIPLKVMGIFPIKNERRTLWKLLHDLYSCTSIYRYGRIELNMFISEKQYQKLMANPKNPNLYQALSVLWQVACEIKLLHMEPWSSFDIYTQNGQLEKPKSRESLEEIQQNLCLVQLTPRRNLFTDNLTPVNYDVFFHMLKQCFMKRNAKLIDHLHSLSPVDAMDILKKTKKKEKMKITNLYPRDFKQLFETIECSKDYTCKWLYDDFMDDRIV</sequence>
<evidence type="ECO:0000256" key="13">
    <source>
        <dbReference type="PROSITE-ProRule" id="PRU01026"/>
    </source>
</evidence>
<name>A0A7J7EUC0_DICBM</name>
<keyword evidence="10" id="KW-0804">Transcription</keyword>